<dbReference type="Proteomes" id="UP000186914">
    <property type="component" value="Unassembled WGS sequence"/>
</dbReference>
<gene>
    <name evidence="2" type="ORF">SAMN05421858_1218</name>
</gene>
<accession>A0A1N6XPL0</accession>
<sequence>MPSERRSPTRRQLLRISGTALSGTALAGCAGLMDDEGETTENTRTTASKKKDSGELTLQKVGQLQPSGNEPSSGGYSEVSVREDGKYAILGSKWGISGSYLIDLDDPANPKLAHYLGNPNSAPNLDVKFDFRDGLYYRAIERHHPGNFEIVDYGQENGSPANPTVVGTASDDKSHNVTPHPTKPVLYAVNYRLETSGFDVYDVRDPTNPRKVGEHGPQGAGHDVTVDPEREVLCCFYQSGEFIGIIIYDVADPRKPSEIGRFDYREQKSYSTAQVGEEAFGSAHHGHFDPRRELLVVGDERPQGIPGGKHVFDVGWKDGSLSNPIPVGFTVSPNAQRMPEDDFAGRFDWTGHHFSIVPWGERTFIVSADWHEGVVLYDITDPTNPNPVDRYPTDDGMDSLTPNDKVAQFGEAPMAWTARYDANRELVVASDTFTGLYTFELATEE</sequence>
<organism evidence="2 3">
    <name type="scientific">Haladaptatus litoreus</name>
    <dbReference type="NCBI Taxonomy" id="553468"/>
    <lineage>
        <taxon>Archaea</taxon>
        <taxon>Methanobacteriati</taxon>
        <taxon>Methanobacteriota</taxon>
        <taxon>Stenosarchaea group</taxon>
        <taxon>Halobacteria</taxon>
        <taxon>Halobacteriales</taxon>
        <taxon>Haladaptataceae</taxon>
        <taxon>Haladaptatus</taxon>
    </lineage>
</organism>
<dbReference type="PROSITE" id="PS51257">
    <property type="entry name" value="PROKAR_LIPOPROTEIN"/>
    <property type="match status" value="1"/>
</dbReference>
<keyword evidence="3" id="KW-1185">Reference proteome</keyword>
<proteinExistence type="predicted"/>
<dbReference type="SUPFAM" id="SSF82171">
    <property type="entry name" value="DPP6 N-terminal domain-like"/>
    <property type="match status" value="1"/>
</dbReference>
<protein>
    <recommendedName>
        <fullName evidence="4">LVIVD repeat-containing protein</fullName>
    </recommendedName>
</protein>
<name>A0A1N6XPL0_9EURY</name>
<reference evidence="3" key="1">
    <citation type="submission" date="2017-01" db="EMBL/GenBank/DDBJ databases">
        <authorList>
            <person name="Varghese N."/>
            <person name="Submissions S."/>
        </authorList>
    </citation>
    <scope>NUCLEOTIDE SEQUENCE [LARGE SCALE GENOMIC DNA]</scope>
    <source>
        <strain evidence="3">CGMCC 1.7737</strain>
    </source>
</reference>
<dbReference type="AlphaFoldDB" id="A0A1N6XPL0"/>
<evidence type="ECO:0000313" key="2">
    <source>
        <dbReference type="EMBL" id="SIR04230.1"/>
    </source>
</evidence>
<dbReference type="RefSeq" id="WP_245799910.1">
    <property type="nucleotide sequence ID" value="NZ_FTNO01000001.1"/>
</dbReference>
<dbReference type="EMBL" id="FTNO01000001">
    <property type="protein sequence ID" value="SIR04230.1"/>
    <property type="molecule type" value="Genomic_DNA"/>
</dbReference>
<evidence type="ECO:0000256" key="1">
    <source>
        <dbReference type="SAM" id="MobiDB-lite"/>
    </source>
</evidence>
<evidence type="ECO:0000313" key="3">
    <source>
        <dbReference type="Proteomes" id="UP000186914"/>
    </source>
</evidence>
<feature type="region of interest" description="Disordered" evidence="1">
    <location>
        <begin position="32"/>
        <end position="54"/>
    </location>
</feature>
<evidence type="ECO:0008006" key="4">
    <source>
        <dbReference type="Google" id="ProtNLM"/>
    </source>
</evidence>